<protein>
    <submittedName>
        <fullName evidence="1">Uncharacterized protein</fullName>
    </submittedName>
</protein>
<evidence type="ECO:0000313" key="2">
    <source>
        <dbReference type="Proteomes" id="UP001055072"/>
    </source>
</evidence>
<accession>A0ACB8U4Y7</accession>
<proteinExistence type="predicted"/>
<dbReference type="EMBL" id="MU274911">
    <property type="protein sequence ID" value="KAI0089300.1"/>
    <property type="molecule type" value="Genomic_DNA"/>
</dbReference>
<sequence>MSEGSSNNRWVYLFSTLVNDQMLNFVGNACETINETDALGANINTSVDGVERECSASHGIVGILASALL</sequence>
<comment type="caution">
    <text evidence="1">The sequence shown here is derived from an EMBL/GenBank/DDBJ whole genome shotgun (WGS) entry which is preliminary data.</text>
</comment>
<keyword evidence="2" id="KW-1185">Reference proteome</keyword>
<organism evidence="1 2">
    <name type="scientific">Irpex rosettiformis</name>
    <dbReference type="NCBI Taxonomy" id="378272"/>
    <lineage>
        <taxon>Eukaryota</taxon>
        <taxon>Fungi</taxon>
        <taxon>Dikarya</taxon>
        <taxon>Basidiomycota</taxon>
        <taxon>Agaricomycotina</taxon>
        <taxon>Agaricomycetes</taxon>
        <taxon>Polyporales</taxon>
        <taxon>Irpicaceae</taxon>
        <taxon>Irpex</taxon>
    </lineage>
</organism>
<dbReference type="Proteomes" id="UP001055072">
    <property type="component" value="Unassembled WGS sequence"/>
</dbReference>
<gene>
    <name evidence="1" type="ORF">BDY19DRAFT_945099</name>
</gene>
<reference evidence="1" key="1">
    <citation type="journal article" date="2021" name="Environ. Microbiol.">
        <title>Gene family expansions and transcriptome signatures uncover fungal adaptations to wood decay.</title>
        <authorList>
            <person name="Hage H."/>
            <person name="Miyauchi S."/>
            <person name="Viragh M."/>
            <person name="Drula E."/>
            <person name="Min B."/>
            <person name="Chaduli D."/>
            <person name="Navarro D."/>
            <person name="Favel A."/>
            <person name="Norest M."/>
            <person name="Lesage-Meessen L."/>
            <person name="Balint B."/>
            <person name="Merenyi Z."/>
            <person name="de Eugenio L."/>
            <person name="Morin E."/>
            <person name="Martinez A.T."/>
            <person name="Baldrian P."/>
            <person name="Stursova M."/>
            <person name="Martinez M.J."/>
            <person name="Novotny C."/>
            <person name="Magnuson J.K."/>
            <person name="Spatafora J.W."/>
            <person name="Maurice S."/>
            <person name="Pangilinan J."/>
            <person name="Andreopoulos W."/>
            <person name="LaButti K."/>
            <person name="Hundley H."/>
            <person name="Na H."/>
            <person name="Kuo A."/>
            <person name="Barry K."/>
            <person name="Lipzen A."/>
            <person name="Henrissat B."/>
            <person name="Riley R."/>
            <person name="Ahrendt S."/>
            <person name="Nagy L.G."/>
            <person name="Grigoriev I.V."/>
            <person name="Martin F."/>
            <person name="Rosso M.N."/>
        </authorList>
    </citation>
    <scope>NUCLEOTIDE SEQUENCE</scope>
    <source>
        <strain evidence="1">CBS 384.51</strain>
    </source>
</reference>
<evidence type="ECO:0000313" key="1">
    <source>
        <dbReference type="EMBL" id="KAI0089300.1"/>
    </source>
</evidence>
<name>A0ACB8U4Y7_9APHY</name>